<dbReference type="RefSeq" id="WP_064894289.1">
    <property type="nucleotide sequence ID" value="NZ_JACKVA010000018.1"/>
</dbReference>
<dbReference type="InterPro" id="IPR009057">
    <property type="entry name" value="Homeodomain-like_sf"/>
</dbReference>
<dbReference type="PANTHER" id="PTHR30055">
    <property type="entry name" value="HTH-TYPE TRANSCRIPTIONAL REGULATOR RUTR"/>
    <property type="match status" value="1"/>
</dbReference>
<accession>A0A0U1DPN4</accession>
<dbReference type="PRINTS" id="PR00455">
    <property type="entry name" value="HTHTETR"/>
</dbReference>
<dbReference type="Proteomes" id="UP000193811">
    <property type="component" value="Unassembled WGS sequence"/>
</dbReference>
<dbReference type="GeneID" id="44294689"/>
<evidence type="ECO:0000313" key="8">
    <source>
        <dbReference type="Proteomes" id="UP000182227"/>
    </source>
</evidence>
<evidence type="ECO:0000313" key="5">
    <source>
        <dbReference type="EMBL" id="OBF28595.1"/>
    </source>
</evidence>
<organism evidence="4 8">
    <name type="scientific">Mycolicibacterium conceptionense</name>
    <dbReference type="NCBI Taxonomy" id="451644"/>
    <lineage>
        <taxon>Bacteria</taxon>
        <taxon>Bacillati</taxon>
        <taxon>Actinomycetota</taxon>
        <taxon>Actinomycetes</taxon>
        <taxon>Mycobacteriales</taxon>
        <taxon>Mycobacteriaceae</taxon>
        <taxon>Mycolicibacterium</taxon>
    </lineage>
</organism>
<evidence type="ECO:0000313" key="7">
    <source>
        <dbReference type="Proteomes" id="UP000093779"/>
    </source>
</evidence>
<dbReference type="InterPro" id="IPR049149">
    <property type="entry name" value="TetR/AcrR_C"/>
</dbReference>
<evidence type="ECO:0000256" key="2">
    <source>
        <dbReference type="PROSITE-ProRule" id="PRU00335"/>
    </source>
</evidence>
<evidence type="ECO:0000259" key="3">
    <source>
        <dbReference type="PROSITE" id="PS50977"/>
    </source>
</evidence>
<dbReference type="PANTHER" id="PTHR30055:SF226">
    <property type="entry name" value="HTH-TYPE TRANSCRIPTIONAL REGULATOR PKSA"/>
    <property type="match status" value="1"/>
</dbReference>
<dbReference type="Proteomes" id="UP000093779">
    <property type="component" value="Unassembled WGS sequence"/>
</dbReference>
<dbReference type="Pfam" id="PF21303">
    <property type="entry name" value="TetR_C_39"/>
    <property type="match status" value="1"/>
</dbReference>
<dbReference type="Proteomes" id="UP000182227">
    <property type="component" value="Unassembled WGS sequence"/>
</dbReference>
<protein>
    <submittedName>
        <fullName evidence="4">TetR family transcriptional regulator</fullName>
    </submittedName>
</protein>
<evidence type="ECO:0000313" key="4">
    <source>
        <dbReference type="EMBL" id="CQD20405.1"/>
    </source>
</evidence>
<dbReference type="GO" id="GO:0000976">
    <property type="term" value="F:transcription cis-regulatory region binding"/>
    <property type="evidence" value="ECO:0007669"/>
    <property type="project" value="TreeGrafter"/>
</dbReference>
<reference evidence="6 9" key="2">
    <citation type="submission" date="2016-01" db="EMBL/GenBank/DDBJ databases">
        <title>The new phylogeny of the genus Mycobacterium.</title>
        <authorList>
            <person name="Tarcisio F."/>
            <person name="Conor M."/>
            <person name="Antonella G."/>
            <person name="Elisabetta G."/>
            <person name="Giulia F.S."/>
            <person name="Sara T."/>
            <person name="Anna F."/>
            <person name="Clotilde B."/>
            <person name="Roberto B."/>
            <person name="Veronica D.S."/>
            <person name="Fabio R."/>
            <person name="Monica P."/>
            <person name="Olivier J."/>
            <person name="Enrico T."/>
            <person name="Nicola S."/>
        </authorList>
    </citation>
    <scope>NUCLEOTIDE SEQUENCE [LARGE SCALE GENOMIC DNA]</scope>
    <source>
        <strain evidence="6 9">CCUG 50187</strain>
    </source>
</reference>
<dbReference type="InterPro" id="IPR050109">
    <property type="entry name" value="HTH-type_TetR-like_transc_reg"/>
</dbReference>
<reference evidence="4 8" key="1">
    <citation type="submission" date="2015-03" db="EMBL/GenBank/DDBJ databases">
        <authorList>
            <person name="Murphy D."/>
        </authorList>
    </citation>
    <scope>NUCLEOTIDE SEQUENCE [LARGE SCALE GENOMIC DNA]</scope>
    <source>
        <strain evidence="4 8">D16</strain>
    </source>
</reference>
<dbReference type="EMBL" id="CTEF01000004">
    <property type="protein sequence ID" value="CQD20405.1"/>
    <property type="molecule type" value="Genomic_DNA"/>
</dbReference>
<name>A0A0U1DPN4_9MYCO</name>
<dbReference type="EMBL" id="LZHX01000009">
    <property type="protein sequence ID" value="OBF28595.1"/>
    <property type="molecule type" value="Genomic_DNA"/>
</dbReference>
<keyword evidence="9" id="KW-1185">Reference proteome</keyword>
<feature type="DNA-binding region" description="H-T-H motif" evidence="2">
    <location>
        <begin position="34"/>
        <end position="53"/>
    </location>
</feature>
<gene>
    <name evidence="5" type="ORF">A5726_03215</name>
    <name evidence="6" type="ORF">AWB98_04495</name>
    <name evidence="4" type="ORF">BN970_04656</name>
</gene>
<keyword evidence="1 2" id="KW-0238">DNA-binding</keyword>
<dbReference type="InterPro" id="IPR001647">
    <property type="entry name" value="HTH_TetR"/>
</dbReference>
<dbReference type="PROSITE" id="PS01081">
    <property type="entry name" value="HTH_TETR_1"/>
    <property type="match status" value="1"/>
</dbReference>
<dbReference type="Pfam" id="PF00440">
    <property type="entry name" value="TetR_N"/>
    <property type="match status" value="1"/>
</dbReference>
<dbReference type="PROSITE" id="PS50977">
    <property type="entry name" value="HTH_TETR_2"/>
    <property type="match status" value="1"/>
</dbReference>
<feature type="domain" description="HTH tetR-type" evidence="3">
    <location>
        <begin position="11"/>
        <end position="71"/>
    </location>
</feature>
<dbReference type="InterPro" id="IPR023772">
    <property type="entry name" value="DNA-bd_HTH_TetR-type_CS"/>
</dbReference>
<evidence type="ECO:0000313" key="9">
    <source>
        <dbReference type="Proteomes" id="UP000193811"/>
    </source>
</evidence>
<evidence type="ECO:0000313" key="6">
    <source>
        <dbReference type="EMBL" id="ORV30517.1"/>
    </source>
</evidence>
<dbReference type="Gene3D" id="1.10.357.10">
    <property type="entry name" value="Tetracycline Repressor, domain 2"/>
    <property type="match status" value="1"/>
</dbReference>
<dbReference type="EMBL" id="LQOP01000006">
    <property type="protein sequence ID" value="ORV30517.1"/>
    <property type="molecule type" value="Genomic_DNA"/>
</dbReference>
<dbReference type="SUPFAM" id="SSF46689">
    <property type="entry name" value="Homeodomain-like"/>
    <property type="match status" value="1"/>
</dbReference>
<dbReference type="InterPro" id="IPR036271">
    <property type="entry name" value="Tet_transcr_reg_TetR-rel_C_sf"/>
</dbReference>
<dbReference type="SUPFAM" id="SSF48498">
    <property type="entry name" value="Tetracyclin repressor-like, C-terminal domain"/>
    <property type="match status" value="1"/>
</dbReference>
<dbReference type="AlphaFoldDB" id="A0A0U1DPN4"/>
<reference evidence="5 7" key="3">
    <citation type="submission" date="2016-06" db="EMBL/GenBank/DDBJ databases">
        <authorList>
            <person name="Kjaerup R.B."/>
            <person name="Dalgaard T.S."/>
            <person name="Juul-Madsen H.R."/>
        </authorList>
    </citation>
    <scope>NUCLEOTIDE SEQUENCE [LARGE SCALE GENOMIC DNA]</scope>
    <source>
        <strain evidence="5 7">ACS1953</strain>
    </source>
</reference>
<evidence type="ECO:0000256" key="1">
    <source>
        <dbReference type="ARBA" id="ARBA00023125"/>
    </source>
</evidence>
<dbReference type="GO" id="GO:0003700">
    <property type="term" value="F:DNA-binding transcription factor activity"/>
    <property type="evidence" value="ECO:0007669"/>
    <property type="project" value="TreeGrafter"/>
</dbReference>
<sequence length="232" mass="25174">MARRVKPEEYAARRREILDAALELVRDKGYERMTIEDVLARVQLSKGALYHYFGSKQALLEGIVDAMTETASLPLQAVIADENLDAVAKLHAYFGASAAWKADHPEVVAILVNLWRDENALFRQKLAKESMRTAVPMLESVIRQGCDEGVFDVQFPHEAAMLIAGLDGVLADAFAVAAEGDGSSPIDISGPRAQRVLGAYLQALERILGLSGGALASAAQQPRIPLRPGPER</sequence>
<proteinExistence type="predicted"/>